<keyword evidence="2" id="KW-0032">Aminotransferase</keyword>
<organism evidence="2 3">
    <name type="scientific">Clostridium muellerianum</name>
    <dbReference type="NCBI Taxonomy" id="2716538"/>
    <lineage>
        <taxon>Bacteria</taxon>
        <taxon>Bacillati</taxon>
        <taxon>Bacillota</taxon>
        <taxon>Clostridia</taxon>
        <taxon>Eubacteriales</taxon>
        <taxon>Clostridiaceae</taxon>
        <taxon>Clostridium</taxon>
    </lineage>
</organism>
<dbReference type="GO" id="GO:0008483">
    <property type="term" value="F:transaminase activity"/>
    <property type="evidence" value="ECO:0007669"/>
    <property type="project" value="UniProtKB-KW"/>
</dbReference>
<sequence length="383" mass="42125">MNPVYFDNAATSFPKAPGVAESIVNYITNIGCNVNRGAYASALQAQRVLFDTRNLICSFFNFNNPENVVFTKNITESLNVLIKGLLKPGDHVIVSSMEHNAVMRPLTSMTERSSVEFSRVPCSIDGTLNIEDLNKYLKPNTRAVIMTHASNVCGTILPLKQVGEFCKKNDLYFIIDSAQTAGFLDLDFKALNAHAIAFTGHKALLGPQGMGGFIIHPDLVPLVDTFIEGGTGSLSSSEKQPDYMPDKFESGTMNIPGIFGLNASLNYLKTTGIDSIREKELYLTEIFVNKVKNMDNIRLIGLDGIENRTAVVSLDFTGSDNAEVSFKLSNDYSILNRCGLHCAPSAHKTLNTYPQGTVRFSFSHNNTVEEINYAVDCIYKCLK</sequence>
<evidence type="ECO:0000313" key="2">
    <source>
        <dbReference type="EMBL" id="NMM62017.1"/>
    </source>
</evidence>
<dbReference type="InterPro" id="IPR000192">
    <property type="entry name" value="Aminotrans_V_dom"/>
</dbReference>
<dbReference type="PANTHER" id="PTHR43586">
    <property type="entry name" value="CYSTEINE DESULFURASE"/>
    <property type="match status" value="1"/>
</dbReference>
<dbReference type="Gene3D" id="3.40.640.10">
    <property type="entry name" value="Type I PLP-dependent aspartate aminotransferase-like (Major domain)"/>
    <property type="match status" value="1"/>
</dbReference>
<dbReference type="InterPro" id="IPR010969">
    <property type="entry name" value="Cys_dSase-rel_unknwn_funct"/>
</dbReference>
<comment type="caution">
    <text evidence="2">The sequence shown here is derived from an EMBL/GenBank/DDBJ whole genome shotgun (WGS) entry which is preliminary data.</text>
</comment>
<keyword evidence="3" id="KW-1185">Reference proteome</keyword>
<dbReference type="InterPro" id="IPR015424">
    <property type="entry name" value="PyrdxlP-dep_Trfase"/>
</dbReference>
<dbReference type="EMBL" id="JABBNI010000009">
    <property type="protein sequence ID" value="NMM62017.1"/>
    <property type="molecule type" value="Genomic_DNA"/>
</dbReference>
<accession>A0A7Y0EEM4</accession>
<protein>
    <submittedName>
        <fullName evidence="2">Aminotransferase class V-fold PLP-dependent enzyme</fullName>
    </submittedName>
</protein>
<dbReference type="InterPro" id="IPR015421">
    <property type="entry name" value="PyrdxlP-dep_Trfase_major"/>
</dbReference>
<feature type="domain" description="Aminotransferase class V" evidence="1">
    <location>
        <begin position="4"/>
        <end position="372"/>
    </location>
</feature>
<evidence type="ECO:0000313" key="3">
    <source>
        <dbReference type="Proteomes" id="UP000537131"/>
    </source>
</evidence>
<dbReference type="PANTHER" id="PTHR43586:SF4">
    <property type="entry name" value="ISOPENICILLIN N EPIMERASE"/>
    <property type="match status" value="1"/>
</dbReference>
<name>A0A7Y0EEM4_9CLOT</name>
<dbReference type="SUPFAM" id="SSF53383">
    <property type="entry name" value="PLP-dependent transferases"/>
    <property type="match status" value="1"/>
</dbReference>
<keyword evidence="2" id="KW-0808">Transferase</keyword>
<evidence type="ECO:0000259" key="1">
    <source>
        <dbReference type="Pfam" id="PF00266"/>
    </source>
</evidence>
<gene>
    <name evidence="2" type="ORF">HBE96_04790</name>
</gene>
<dbReference type="NCBIfam" id="TIGR01977">
    <property type="entry name" value="am_tr_V_EF2568"/>
    <property type="match status" value="1"/>
</dbReference>
<dbReference type="Proteomes" id="UP000537131">
    <property type="component" value="Unassembled WGS sequence"/>
</dbReference>
<dbReference type="RefSeq" id="WP_169296616.1">
    <property type="nucleotide sequence ID" value="NZ_JABBNI010000009.1"/>
</dbReference>
<dbReference type="Pfam" id="PF00266">
    <property type="entry name" value="Aminotran_5"/>
    <property type="match status" value="1"/>
</dbReference>
<dbReference type="AlphaFoldDB" id="A0A7Y0EEM4"/>
<proteinExistence type="predicted"/>
<dbReference type="InterPro" id="IPR015422">
    <property type="entry name" value="PyrdxlP-dep_Trfase_small"/>
</dbReference>
<dbReference type="Gene3D" id="3.90.1150.10">
    <property type="entry name" value="Aspartate Aminotransferase, domain 1"/>
    <property type="match status" value="1"/>
</dbReference>
<reference evidence="2 3" key="1">
    <citation type="submission" date="2020-06" db="EMBL/GenBank/DDBJ databases">
        <title>Complete Genome Sequence of Clostridium muelleri sp. nov. P21T, an Acid-Alcohol Producing Acetogen Isolated from Old Hay.</title>
        <authorList>
            <person name="Duncan K.E."/>
            <person name="Tanner R.S."/>
        </authorList>
    </citation>
    <scope>NUCLEOTIDE SEQUENCE [LARGE SCALE GENOMIC DNA]</scope>
    <source>
        <strain evidence="2 3">P21</strain>
    </source>
</reference>